<dbReference type="Proteomes" id="UP000002484">
    <property type="component" value="Chromosome"/>
</dbReference>
<keyword evidence="3" id="KW-1185">Reference proteome</keyword>
<dbReference type="Pfam" id="PF13560">
    <property type="entry name" value="HTH_31"/>
    <property type="match status" value="1"/>
</dbReference>
<dbReference type="EMBL" id="CP002299">
    <property type="protein sequence ID" value="ADP83864.1"/>
    <property type="molecule type" value="Genomic_DNA"/>
</dbReference>
<dbReference type="CDD" id="cd00093">
    <property type="entry name" value="HTH_XRE"/>
    <property type="match status" value="1"/>
</dbReference>
<dbReference type="OrthoDB" id="3658635at2"/>
<dbReference type="AlphaFoldDB" id="E3IYB9"/>
<dbReference type="KEGG" id="fri:FraEuI1c_5880"/>
<evidence type="ECO:0000256" key="1">
    <source>
        <dbReference type="SAM" id="MobiDB-lite"/>
    </source>
</evidence>
<dbReference type="InterPro" id="IPR001387">
    <property type="entry name" value="Cro/C1-type_HTH"/>
</dbReference>
<dbReference type="eggNOG" id="COG1396">
    <property type="taxonomic scope" value="Bacteria"/>
</dbReference>
<dbReference type="STRING" id="298654.FraEuI1c_5880"/>
<evidence type="ECO:0000313" key="2">
    <source>
        <dbReference type="EMBL" id="ADP83864.1"/>
    </source>
</evidence>
<gene>
    <name evidence="2" type="ordered locus">FraEuI1c_5880</name>
</gene>
<feature type="region of interest" description="Disordered" evidence="1">
    <location>
        <begin position="64"/>
        <end position="85"/>
    </location>
</feature>
<proteinExistence type="predicted"/>
<reference evidence="2 3" key="1">
    <citation type="submission" date="2010-10" db="EMBL/GenBank/DDBJ databases">
        <title>Complete sequence of Frankia sp. EuI1c.</title>
        <authorList>
            <consortium name="US DOE Joint Genome Institute"/>
            <person name="Lucas S."/>
            <person name="Copeland A."/>
            <person name="Lapidus A."/>
            <person name="Cheng J.-F."/>
            <person name="Bruce D."/>
            <person name="Goodwin L."/>
            <person name="Pitluck S."/>
            <person name="Chertkov O."/>
            <person name="Detter J.C."/>
            <person name="Han C."/>
            <person name="Tapia R."/>
            <person name="Land M."/>
            <person name="Hauser L."/>
            <person name="Jeffries C."/>
            <person name="Kyrpides N."/>
            <person name="Ivanova N."/>
            <person name="Mikhailova N."/>
            <person name="Beauchemin N."/>
            <person name="Sen A."/>
            <person name="Sur S.A."/>
            <person name="Gtari M."/>
            <person name="Wall L."/>
            <person name="Tisa L."/>
            <person name="Woyke T."/>
        </authorList>
    </citation>
    <scope>NUCLEOTIDE SEQUENCE [LARGE SCALE GENOMIC DNA]</scope>
    <source>
        <strain evidence="3">DSM 45817 / CECT 9037 / EuI1c</strain>
    </source>
</reference>
<organism evidence="2 3">
    <name type="scientific">Pseudofrankia inefficax (strain DSM 45817 / CECT 9037 / DDB 130130 / EuI1c)</name>
    <name type="common">Frankia inefficax</name>
    <dbReference type="NCBI Taxonomy" id="298654"/>
    <lineage>
        <taxon>Bacteria</taxon>
        <taxon>Bacillati</taxon>
        <taxon>Actinomycetota</taxon>
        <taxon>Actinomycetes</taxon>
        <taxon>Frankiales</taxon>
        <taxon>Frankiaceae</taxon>
        <taxon>Pseudofrankia</taxon>
    </lineage>
</organism>
<dbReference type="InParanoid" id="E3IYB9"/>
<accession>E3IYB9</accession>
<sequence length="352" mass="38642">MSHPNAQLAGRLRQLRESGEPRLSQSMVAKALGVSVATVSSDENVARVPVGRLAAYARLHAAPRADTEAQPRLADEEELTDEERTERDDLLAELKALLADAAVPAPEPASVPGLASLPGASQRRTWHFNDGAPVRIICGQIPPAARPRMGLADSVNYTELFTYADVDALVELFGHIRAENPALDVRFLTSANITSDDLSAHLVLLGGLGWNQSTEWYNRQTSFPVVQVEDPAYPDGEVFETRRGDKATRHYPKTTDSLLVEDVGLLVRTPNPYNQARTLTICNGVYSRGVLGAVRCLTDANFRDRNEQHILDKFGDVPEFGVLMRVPVHRGKTVTPDLVNTYSVIFEWPEGT</sequence>
<dbReference type="HOGENOM" id="CLU_762700_0_0_11"/>
<evidence type="ECO:0000313" key="3">
    <source>
        <dbReference type="Proteomes" id="UP000002484"/>
    </source>
</evidence>
<name>E3IYB9_PSEI1</name>
<protein>
    <submittedName>
        <fullName evidence="2">Uncharacterized protein</fullName>
    </submittedName>
</protein>